<evidence type="ECO:0000313" key="2">
    <source>
        <dbReference type="Proteomes" id="UP000607653"/>
    </source>
</evidence>
<name>A0A822ZR16_NELNU</name>
<evidence type="ECO:0000313" key="1">
    <source>
        <dbReference type="EMBL" id="DAD46940.1"/>
    </source>
</evidence>
<protein>
    <submittedName>
        <fullName evidence="1">Uncharacterized protein</fullName>
    </submittedName>
</protein>
<dbReference type="EMBL" id="DUZY01000008">
    <property type="protein sequence ID" value="DAD46940.1"/>
    <property type="molecule type" value="Genomic_DNA"/>
</dbReference>
<dbReference type="AlphaFoldDB" id="A0A822ZR16"/>
<gene>
    <name evidence="1" type="ORF">HUJ06_016877</name>
</gene>
<accession>A0A822ZR16</accession>
<keyword evidence="2" id="KW-1185">Reference proteome</keyword>
<comment type="caution">
    <text evidence="1">The sequence shown here is derived from an EMBL/GenBank/DDBJ whole genome shotgun (WGS) entry which is preliminary data.</text>
</comment>
<dbReference type="Proteomes" id="UP000607653">
    <property type="component" value="Unassembled WGS sequence"/>
</dbReference>
<organism evidence="1 2">
    <name type="scientific">Nelumbo nucifera</name>
    <name type="common">Sacred lotus</name>
    <dbReference type="NCBI Taxonomy" id="4432"/>
    <lineage>
        <taxon>Eukaryota</taxon>
        <taxon>Viridiplantae</taxon>
        <taxon>Streptophyta</taxon>
        <taxon>Embryophyta</taxon>
        <taxon>Tracheophyta</taxon>
        <taxon>Spermatophyta</taxon>
        <taxon>Magnoliopsida</taxon>
        <taxon>Proteales</taxon>
        <taxon>Nelumbonaceae</taxon>
        <taxon>Nelumbo</taxon>
    </lineage>
</organism>
<reference evidence="1 2" key="1">
    <citation type="journal article" date="2020" name="Mol. Biol. Evol.">
        <title>Distinct Expression and Methylation Patterns for Genes with Different Fates following a Single Whole-Genome Duplication in Flowering Plants.</title>
        <authorList>
            <person name="Shi T."/>
            <person name="Rahmani R.S."/>
            <person name="Gugger P.F."/>
            <person name="Wang M."/>
            <person name="Li H."/>
            <person name="Zhang Y."/>
            <person name="Li Z."/>
            <person name="Wang Q."/>
            <person name="Van de Peer Y."/>
            <person name="Marchal K."/>
            <person name="Chen J."/>
        </authorList>
    </citation>
    <scope>NUCLEOTIDE SEQUENCE [LARGE SCALE GENOMIC DNA]</scope>
    <source>
        <tissue evidence="1">Leaf</tissue>
    </source>
</reference>
<proteinExistence type="predicted"/>
<sequence>MVGCSFVEAFLLFRLVSHESHSHPFTGLRVMVELYYKQGQFAWAVLRVQTHRSDLQNIVLKSDAEQVIEAINSHGDFAIRPTAMLGCRYPPDFKPHPRQANSLIGPPFLSAHQEPS</sequence>